<reference evidence="2 3" key="1">
    <citation type="submission" date="2016-03" db="EMBL/GenBank/DDBJ databases">
        <title>Speciation and ecological success in dimly lit waters: horizontal gene transfer in a green sulfur bacteria bloom unveiled by metagenomic assembly.</title>
        <authorList>
            <person name="Llorens-Mares T."/>
            <person name="Liu Z."/>
            <person name="Allen L.Z."/>
            <person name="Rusch D.B."/>
            <person name="Craig M.T."/>
            <person name="Dupont C.L."/>
            <person name="Bryant D.A."/>
            <person name="Casamayor E.O."/>
        </authorList>
    </citation>
    <scope>NUCLEOTIDE SEQUENCE [LARGE SCALE GENOMIC DNA]</scope>
    <source>
        <strain evidence="2">CIII</strain>
    </source>
</reference>
<gene>
    <name evidence="2" type="ORF">A3K90_07975</name>
</gene>
<keyword evidence="2" id="KW-0489">Methyltransferase</keyword>
<dbReference type="GO" id="GO:0032259">
    <property type="term" value="P:methylation"/>
    <property type="evidence" value="ECO:0007669"/>
    <property type="project" value="UniProtKB-KW"/>
</dbReference>
<evidence type="ECO:0000313" key="2">
    <source>
        <dbReference type="EMBL" id="KZK73665.1"/>
    </source>
</evidence>
<accession>A0A165L796</accession>
<name>A0A165L796_PELLU</name>
<comment type="caution">
    <text evidence="2">The sequence shown here is derived from an EMBL/GenBank/DDBJ whole genome shotgun (WGS) entry which is preliminary data.</text>
</comment>
<evidence type="ECO:0000259" key="1">
    <source>
        <dbReference type="Pfam" id="PF13649"/>
    </source>
</evidence>
<evidence type="ECO:0000313" key="3">
    <source>
        <dbReference type="Proteomes" id="UP000076481"/>
    </source>
</evidence>
<proteinExistence type="predicted"/>
<dbReference type="GO" id="GO:0008168">
    <property type="term" value="F:methyltransferase activity"/>
    <property type="evidence" value="ECO:0007669"/>
    <property type="project" value="UniProtKB-KW"/>
</dbReference>
<sequence length="312" mass="34158">MLQQKTAAYEAIETLRREGRFQSCSGNPVQLETATDRFIADMRRIQSEAAWKLGGIYLIAEIIQSVHRTDAGELMDDPSLPLDQKLRMSRALGRQSGMLQLTERFVDLLSPIITELAERNGRDTRVLELAGGAGSLSLALGRAARNGRLPCRVTGTDIVDTYTKAAQEEASQEGLPAEFHTLDACRMDKLERGSADLVVISQSLHHFSPGQLALMIRGAKEAGSSAFIGLDGYRSLLLSAGVPLVAAMQGIWEFALDGLTSARKFYTEPELDAISEIATTERNHLVLTRWPLTLVLVRFDGIRASEASLPYA</sequence>
<protein>
    <submittedName>
        <fullName evidence="2">Methyltransferase type 12</fullName>
    </submittedName>
</protein>
<dbReference type="AlphaFoldDB" id="A0A165L796"/>
<dbReference type="InterPro" id="IPR041698">
    <property type="entry name" value="Methyltransf_25"/>
</dbReference>
<feature type="domain" description="Methyltransferase" evidence="1">
    <location>
        <begin position="126"/>
        <end position="218"/>
    </location>
</feature>
<dbReference type="SUPFAM" id="SSF53335">
    <property type="entry name" value="S-adenosyl-L-methionine-dependent methyltransferases"/>
    <property type="match status" value="1"/>
</dbReference>
<dbReference type="CDD" id="cd02440">
    <property type="entry name" value="AdoMet_MTases"/>
    <property type="match status" value="1"/>
</dbReference>
<dbReference type="Proteomes" id="UP000076481">
    <property type="component" value="Unassembled WGS sequence"/>
</dbReference>
<dbReference type="EMBL" id="LVWG01000035">
    <property type="protein sequence ID" value="KZK73665.1"/>
    <property type="molecule type" value="Genomic_DNA"/>
</dbReference>
<dbReference type="Gene3D" id="3.40.50.150">
    <property type="entry name" value="Vaccinia Virus protein VP39"/>
    <property type="match status" value="1"/>
</dbReference>
<keyword evidence="2" id="KW-0808">Transferase</keyword>
<dbReference type="InterPro" id="IPR029063">
    <property type="entry name" value="SAM-dependent_MTases_sf"/>
</dbReference>
<dbReference type="Pfam" id="PF13649">
    <property type="entry name" value="Methyltransf_25"/>
    <property type="match status" value="1"/>
</dbReference>
<organism evidence="2 3">
    <name type="scientific">Pelodictyon luteolum</name>
    <dbReference type="NCBI Taxonomy" id="1100"/>
    <lineage>
        <taxon>Bacteria</taxon>
        <taxon>Pseudomonadati</taxon>
        <taxon>Chlorobiota</taxon>
        <taxon>Chlorobiia</taxon>
        <taxon>Chlorobiales</taxon>
        <taxon>Chlorobiaceae</taxon>
        <taxon>Chlorobium/Pelodictyon group</taxon>
        <taxon>Pelodictyon</taxon>
    </lineage>
</organism>